<evidence type="ECO:0000256" key="2">
    <source>
        <dbReference type="ARBA" id="ARBA00022730"/>
    </source>
</evidence>
<dbReference type="RefSeq" id="WP_089594417.1">
    <property type="nucleotide sequence ID" value="NZ_CP165735.1"/>
</dbReference>
<keyword evidence="3 8" id="KW-0694">RNA-binding</keyword>
<evidence type="ECO:0000256" key="9">
    <source>
        <dbReference type="RuleBase" id="RU000560"/>
    </source>
</evidence>
<evidence type="ECO:0000256" key="4">
    <source>
        <dbReference type="ARBA" id="ARBA00022980"/>
    </source>
</evidence>
<dbReference type="InterPro" id="IPR005813">
    <property type="entry name" value="Ribosomal_bL20"/>
</dbReference>
<keyword evidence="2 8" id="KW-0699">rRNA-binding</keyword>
<accession>A0AB39YS44</accession>
<dbReference type="PANTHER" id="PTHR10986">
    <property type="entry name" value="39S RIBOSOMAL PROTEIN L20"/>
    <property type="match status" value="1"/>
</dbReference>
<dbReference type="EMBL" id="CP165735">
    <property type="protein sequence ID" value="XDV73185.1"/>
    <property type="molecule type" value="Genomic_DNA"/>
</dbReference>
<evidence type="ECO:0000256" key="3">
    <source>
        <dbReference type="ARBA" id="ARBA00022884"/>
    </source>
</evidence>
<dbReference type="PROSITE" id="PS00937">
    <property type="entry name" value="RIBOSOMAL_L20"/>
    <property type="match status" value="1"/>
</dbReference>
<keyword evidence="5 8" id="KW-0687">Ribonucleoprotein</keyword>
<sequence length="224" mass="24140">MARVKRAVNAHKKRRVVLERAKGYRGQRSRLYRKAKEQLLHSFVYSYGDRRKKKGDFRRLWIQRINAASRANGLTYNRLIQGLKAAEVEVDRRMLAELAVSDANAFAALVNVAKAALPADTSAPAAKAVAAPKAAKVAPAAATATAVKAVVSEKPAIDGAVAADGDEAPEGYAIKGNAESKKYHVPGSTWYNTTAAEYWFSTVEAAKAAGFEPAGGEARQQIKN</sequence>
<dbReference type="SUPFAM" id="SSF74731">
    <property type="entry name" value="Ribosomal protein L20"/>
    <property type="match status" value="1"/>
</dbReference>
<dbReference type="Gene3D" id="6.10.160.10">
    <property type="match status" value="1"/>
</dbReference>
<dbReference type="Gene3D" id="1.10.1900.20">
    <property type="entry name" value="Ribosomal protein L20"/>
    <property type="match status" value="1"/>
</dbReference>
<dbReference type="CDD" id="cd07026">
    <property type="entry name" value="Ribosomal_L20"/>
    <property type="match status" value="1"/>
</dbReference>
<evidence type="ECO:0000256" key="8">
    <source>
        <dbReference type="HAMAP-Rule" id="MF_00382"/>
    </source>
</evidence>
<dbReference type="FunFam" id="1.10.1900.20:FF:000001">
    <property type="entry name" value="50S ribosomal protein L20"/>
    <property type="match status" value="1"/>
</dbReference>
<dbReference type="InterPro" id="IPR049946">
    <property type="entry name" value="RIBOSOMAL_L20_CS"/>
</dbReference>
<dbReference type="AlphaFoldDB" id="A0AB39YS44"/>
<protein>
    <recommendedName>
        <fullName evidence="7 8">Large ribosomal subunit protein bL20</fullName>
    </recommendedName>
</protein>
<evidence type="ECO:0000256" key="6">
    <source>
        <dbReference type="ARBA" id="ARBA00024775"/>
    </source>
</evidence>
<dbReference type="GO" id="GO:0003735">
    <property type="term" value="F:structural constituent of ribosome"/>
    <property type="evidence" value="ECO:0007669"/>
    <property type="project" value="InterPro"/>
</dbReference>
<dbReference type="Pfam" id="PF00453">
    <property type="entry name" value="Ribosomal_L20"/>
    <property type="match status" value="1"/>
</dbReference>
<evidence type="ECO:0000256" key="7">
    <source>
        <dbReference type="ARBA" id="ARBA00035172"/>
    </source>
</evidence>
<evidence type="ECO:0000313" key="10">
    <source>
        <dbReference type="EMBL" id="XDV73185.1"/>
    </source>
</evidence>
<comment type="function">
    <text evidence="6 8 9">Binds directly to 23S ribosomal RNA and is necessary for the in vitro assembly process of the 50S ribosomal subunit. It is not involved in the protein synthesizing functions of that subunit.</text>
</comment>
<dbReference type="GO" id="GO:0005840">
    <property type="term" value="C:ribosome"/>
    <property type="evidence" value="ECO:0007669"/>
    <property type="project" value="UniProtKB-KW"/>
</dbReference>
<dbReference type="PRINTS" id="PR00062">
    <property type="entry name" value="RIBOSOMALL20"/>
</dbReference>
<reference evidence="10" key="1">
    <citation type="submission" date="2024-07" db="EMBL/GenBank/DDBJ databases">
        <authorList>
            <person name="Li J."/>
            <person name="Wei H."/>
            <person name="Ma J."/>
        </authorList>
    </citation>
    <scope>NUCLEOTIDE SEQUENCE</scope>
    <source>
        <strain evidence="10">AMU7</strain>
    </source>
</reference>
<evidence type="ECO:0000256" key="1">
    <source>
        <dbReference type="ARBA" id="ARBA00007698"/>
    </source>
</evidence>
<dbReference type="NCBIfam" id="TIGR01032">
    <property type="entry name" value="rplT_bact"/>
    <property type="match status" value="1"/>
</dbReference>
<evidence type="ECO:0000256" key="5">
    <source>
        <dbReference type="ARBA" id="ARBA00023274"/>
    </source>
</evidence>
<dbReference type="GO" id="GO:0006412">
    <property type="term" value="P:translation"/>
    <property type="evidence" value="ECO:0007669"/>
    <property type="project" value="InterPro"/>
</dbReference>
<dbReference type="HAMAP" id="MF_00382">
    <property type="entry name" value="Ribosomal_bL20"/>
    <property type="match status" value="1"/>
</dbReference>
<dbReference type="GO" id="GO:0000027">
    <property type="term" value="P:ribosomal large subunit assembly"/>
    <property type="evidence" value="ECO:0007669"/>
    <property type="project" value="UniProtKB-UniRule"/>
</dbReference>
<gene>
    <name evidence="8 10" type="primary">rplT</name>
    <name evidence="10" type="ORF">ABQM86_08500</name>
</gene>
<dbReference type="GO" id="GO:0019843">
    <property type="term" value="F:rRNA binding"/>
    <property type="evidence" value="ECO:0007669"/>
    <property type="project" value="UniProtKB-UniRule"/>
</dbReference>
<comment type="similarity">
    <text evidence="1 8 9">Belongs to the bacterial ribosomal protein bL20 family.</text>
</comment>
<organism evidence="10">
    <name type="scientific">Paenarthrobacter sp. AMU7</name>
    <dbReference type="NCBI Taxonomy" id="3162492"/>
    <lineage>
        <taxon>Bacteria</taxon>
        <taxon>Bacillati</taxon>
        <taxon>Actinomycetota</taxon>
        <taxon>Actinomycetes</taxon>
        <taxon>Micrococcales</taxon>
        <taxon>Micrococcaceae</taxon>
        <taxon>Paenarthrobacter</taxon>
    </lineage>
</organism>
<dbReference type="GO" id="GO:1990904">
    <property type="term" value="C:ribonucleoprotein complex"/>
    <property type="evidence" value="ECO:0007669"/>
    <property type="project" value="UniProtKB-KW"/>
</dbReference>
<dbReference type="InterPro" id="IPR035566">
    <property type="entry name" value="Ribosomal_protein_bL20_C"/>
</dbReference>
<proteinExistence type="inferred from homology"/>
<keyword evidence="4 8" id="KW-0689">Ribosomal protein</keyword>
<name>A0AB39YS44_9MICC</name>